<dbReference type="Proteomes" id="UP000828390">
    <property type="component" value="Unassembled WGS sequence"/>
</dbReference>
<dbReference type="CDD" id="cd08946">
    <property type="entry name" value="SDR_e"/>
    <property type="match status" value="1"/>
</dbReference>
<name>A0A9D4C368_DREPO</name>
<dbReference type="SUPFAM" id="SSF51735">
    <property type="entry name" value="NAD(P)-binding Rossmann-fold domains"/>
    <property type="match status" value="1"/>
</dbReference>
<dbReference type="Gene3D" id="3.40.50.720">
    <property type="entry name" value="NAD(P)-binding Rossmann-like Domain"/>
    <property type="match status" value="1"/>
</dbReference>
<feature type="domain" description="NAD-dependent epimerase/dehydratase" evidence="1">
    <location>
        <begin position="10"/>
        <end position="246"/>
    </location>
</feature>
<dbReference type="EMBL" id="JAIWYP010000013">
    <property type="protein sequence ID" value="KAH3716248.1"/>
    <property type="molecule type" value="Genomic_DNA"/>
</dbReference>
<dbReference type="InterPro" id="IPR050177">
    <property type="entry name" value="Lipid_A_modif_metabolic_enz"/>
</dbReference>
<comment type="caution">
    <text evidence="2">The sequence shown here is derived from an EMBL/GenBank/DDBJ whole genome shotgun (WGS) entry which is preliminary data.</text>
</comment>
<evidence type="ECO:0000313" key="3">
    <source>
        <dbReference type="Proteomes" id="UP000828390"/>
    </source>
</evidence>
<gene>
    <name evidence="2" type="ORF">DPMN_058967</name>
</gene>
<keyword evidence="3" id="KW-1185">Reference proteome</keyword>
<sequence length="391" mass="43817">MAAAVEKPKILILGGTGFIGRNFVLFLVKNDLASKIRVSDKVPPPMAWMNSVHKEAFANPVVEFKHANLINPVSVSNVFTLDEGNFDFAVNLAAETKYGQSDKVYSEGIVRLSLNCAKEAEKRNIKFYIEMSSGQMASSEKKGVTEDCKPDPWTKLAEHKLAVEQELQQLTSLKYAVLRPAIVYGPGDSHGLTPRLMIGAIYKYIKQKMKMLWTKQLHMNTVHVEDLCRAVWHVLQQQQSGNVYNVVDRGDTTQGLVSDLVAQVFGISYEFLGAVKSNLARVNMAAVVEDINDKHMTPWAEACTLEGITNTPLNPFLDQELLYNKHLFLDGSKLESTGFTFDHPELKASYLQQVLDDYIKMKIFPACLLSGETSLSDRLPELDVENNKYEH</sequence>
<evidence type="ECO:0000313" key="2">
    <source>
        <dbReference type="EMBL" id="KAH3716248.1"/>
    </source>
</evidence>
<evidence type="ECO:0000259" key="1">
    <source>
        <dbReference type="Pfam" id="PF01370"/>
    </source>
</evidence>
<reference evidence="2" key="1">
    <citation type="journal article" date="2019" name="bioRxiv">
        <title>The Genome of the Zebra Mussel, Dreissena polymorpha: A Resource for Invasive Species Research.</title>
        <authorList>
            <person name="McCartney M.A."/>
            <person name="Auch B."/>
            <person name="Kono T."/>
            <person name="Mallez S."/>
            <person name="Zhang Y."/>
            <person name="Obille A."/>
            <person name="Becker A."/>
            <person name="Abrahante J.E."/>
            <person name="Garbe J."/>
            <person name="Badalamenti J.P."/>
            <person name="Herman A."/>
            <person name="Mangelson H."/>
            <person name="Liachko I."/>
            <person name="Sullivan S."/>
            <person name="Sone E.D."/>
            <person name="Koren S."/>
            <person name="Silverstein K.A.T."/>
            <person name="Beckman K.B."/>
            <person name="Gohl D.M."/>
        </authorList>
    </citation>
    <scope>NUCLEOTIDE SEQUENCE</scope>
    <source>
        <strain evidence="2">Duluth1</strain>
        <tissue evidence="2">Whole animal</tissue>
    </source>
</reference>
<protein>
    <recommendedName>
        <fullName evidence="1">NAD-dependent epimerase/dehydratase domain-containing protein</fullName>
    </recommendedName>
</protein>
<dbReference type="InterPro" id="IPR036291">
    <property type="entry name" value="NAD(P)-bd_dom_sf"/>
</dbReference>
<dbReference type="Pfam" id="PF01370">
    <property type="entry name" value="Epimerase"/>
    <property type="match status" value="1"/>
</dbReference>
<dbReference type="AlphaFoldDB" id="A0A9D4C368"/>
<dbReference type="PANTHER" id="PTHR43245">
    <property type="entry name" value="BIFUNCTIONAL POLYMYXIN RESISTANCE PROTEIN ARNA"/>
    <property type="match status" value="1"/>
</dbReference>
<reference evidence="2" key="2">
    <citation type="submission" date="2020-11" db="EMBL/GenBank/DDBJ databases">
        <authorList>
            <person name="McCartney M.A."/>
            <person name="Auch B."/>
            <person name="Kono T."/>
            <person name="Mallez S."/>
            <person name="Becker A."/>
            <person name="Gohl D.M."/>
            <person name="Silverstein K.A.T."/>
            <person name="Koren S."/>
            <person name="Bechman K.B."/>
            <person name="Herman A."/>
            <person name="Abrahante J.E."/>
            <person name="Garbe J."/>
        </authorList>
    </citation>
    <scope>NUCLEOTIDE SEQUENCE</scope>
    <source>
        <strain evidence="2">Duluth1</strain>
        <tissue evidence="2">Whole animal</tissue>
    </source>
</reference>
<dbReference type="PANTHER" id="PTHR43245:SF11">
    <property type="entry name" value="LD23561P"/>
    <property type="match status" value="1"/>
</dbReference>
<dbReference type="InterPro" id="IPR001509">
    <property type="entry name" value="Epimerase_deHydtase"/>
</dbReference>
<proteinExistence type="predicted"/>
<organism evidence="2 3">
    <name type="scientific">Dreissena polymorpha</name>
    <name type="common">Zebra mussel</name>
    <name type="synonym">Mytilus polymorpha</name>
    <dbReference type="NCBI Taxonomy" id="45954"/>
    <lineage>
        <taxon>Eukaryota</taxon>
        <taxon>Metazoa</taxon>
        <taxon>Spiralia</taxon>
        <taxon>Lophotrochozoa</taxon>
        <taxon>Mollusca</taxon>
        <taxon>Bivalvia</taxon>
        <taxon>Autobranchia</taxon>
        <taxon>Heteroconchia</taxon>
        <taxon>Euheterodonta</taxon>
        <taxon>Imparidentia</taxon>
        <taxon>Neoheterodontei</taxon>
        <taxon>Myida</taxon>
        <taxon>Dreissenoidea</taxon>
        <taxon>Dreissenidae</taxon>
        <taxon>Dreissena</taxon>
    </lineage>
</organism>
<accession>A0A9D4C368</accession>